<dbReference type="AlphaFoldDB" id="A0A434A4Y9"/>
<reference evidence="2" key="1">
    <citation type="journal article" date="2019" name="Syst. Appl. Microbiol.">
        <title>Flavobacterium circumlabens sp. nov. and Flavobacterium cupreum sp. nov., two psychrotrophic species isolated from Antarctic environmental samples.</title>
        <authorList>
            <person name="Kralova S."/>
            <person name="Busse H.-J."/>
            <person name="Svec P."/>
            <person name="Maslanova I."/>
            <person name="Stankova E."/>
            <person name="Bartak M."/>
            <person name="Sedlacek I."/>
        </authorList>
    </citation>
    <scope>NUCLEOTIDE SEQUENCE [LARGE SCALE GENOMIC DNA]</scope>
    <source>
        <strain evidence="2">CCM 8825</strain>
    </source>
</reference>
<sequence>MKAIEEIEEKIKELEELYHDQITLARSYSASNPSFKDWLSKEIGELKGKLRKLTIENIIGEV</sequence>
<dbReference type="EMBL" id="QWDM01000010">
    <property type="protein sequence ID" value="RUT69402.1"/>
    <property type="molecule type" value="Genomic_DNA"/>
</dbReference>
<accession>A0A434A4Y9</accession>
<protein>
    <submittedName>
        <fullName evidence="1">Uncharacterized protein</fullName>
    </submittedName>
</protein>
<organism evidence="1 2">
    <name type="scientific">Flavobacterium cupreum</name>
    <dbReference type="NCBI Taxonomy" id="2133766"/>
    <lineage>
        <taxon>Bacteria</taxon>
        <taxon>Pseudomonadati</taxon>
        <taxon>Bacteroidota</taxon>
        <taxon>Flavobacteriia</taxon>
        <taxon>Flavobacteriales</taxon>
        <taxon>Flavobacteriaceae</taxon>
        <taxon>Flavobacterium</taxon>
    </lineage>
</organism>
<name>A0A434A4Y9_9FLAO</name>
<keyword evidence="2" id="KW-1185">Reference proteome</keyword>
<dbReference type="RefSeq" id="WP_127339405.1">
    <property type="nucleotide sequence ID" value="NZ_QWDM01000010.1"/>
</dbReference>
<dbReference type="Proteomes" id="UP000288102">
    <property type="component" value="Unassembled WGS sequence"/>
</dbReference>
<proteinExistence type="predicted"/>
<evidence type="ECO:0000313" key="1">
    <source>
        <dbReference type="EMBL" id="RUT69402.1"/>
    </source>
</evidence>
<evidence type="ECO:0000313" key="2">
    <source>
        <dbReference type="Proteomes" id="UP000288102"/>
    </source>
</evidence>
<gene>
    <name evidence="1" type="ORF">D0817_16320</name>
</gene>
<comment type="caution">
    <text evidence="1">The sequence shown here is derived from an EMBL/GenBank/DDBJ whole genome shotgun (WGS) entry which is preliminary data.</text>
</comment>